<dbReference type="Gene3D" id="3.60.40.10">
    <property type="entry name" value="PPM-type phosphatase domain"/>
    <property type="match status" value="1"/>
</dbReference>
<dbReference type="InterPro" id="IPR051681">
    <property type="entry name" value="Ser/Thr_Kinases-Pseudokinases"/>
</dbReference>
<name>A0A0M0JKW3_9EUKA</name>
<dbReference type="EMBL" id="JWZX01002744">
    <property type="protein sequence ID" value="KOO27219.1"/>
    <property type="molecule type" value="Genomic_DNA"/>
</dbReference>
<dbReference type="PROSITE" id="PS00108">
    <property type="entry name" value="PROTEIN_KINASE_ST"/>
    <property type="match status" value="1"/>
</dbReference>
<dbReference type="Gene3D" id="1.10.510.10">
    <property type="entry name" value="Transferase(Phosphotransferase) domain 1"/>
    <property type="match status" value="2"/>
</dbReference>
<feature type="binding site" evidence="4">
    <location>
        <position position="708"/>
    </location>
    <ligand>
        <name>ATP</name>
        <dbReference type="ChEBI" id="CHEBI:30616"/>
    </ligand>
</feature>
<dbReference type="SUPFAM" id="SSF56112">
    <property type="entry name" value="Protein kinase-like (PK-like)"/>
    <property type="match status" value="1"/>
</dbReference>
<dbReference type="InterPro" id="IPR008271">
    <property type="entry name" value="Ser/Thr_kinase_AS"/>
</dbReference>
<dbReference type="PROSITE" id="PS50011">
    <property type="entry name" value="PROTEIN_KINASE_DOM"/>
    <property type="match status" value="1"/>
</dbReference>
<evidence type="ECO:0000256" key="3">
    <source>
        <dbReference type="ARBA" id="ARBA00022840"/>
    </source>
</evidence>
<dbReference type="Pfam" id="PF07714">
    <property type="entry name" value="PK_Tyr_Ser-Thr"/>
    <property type="match status" value="1"/>
</dbReference>
<evidence type="ECO:0000256" key="5">
    <source>
        <dbReference type="SAM" id="MobiDB-lite"/>
    </source>
</evidence>
<keyword evidence="2 4" id="KW-0547">Nucleotide-binding</keyword>
<dbReference type="AlphaFoldDB" id="A0A0M0JKW3"/>
<proteinExistence type="predicted"/>
<dbReference type="Pfam" id="PF00481">
    <property type="entry name" value="PP2C"/>
    <property type="match status" value="1"/>
</dbReference>
<feature type="compositionally biased region" description="Polar residues" evidence="5">
    <location>
        <begin position="397"/>
        <end position="409"/>
    </location>
</feature>
<feature type="domain" description="Protein kinase" evidence="6">
    <location>
        <begin position="677"/>
        <end position="1008"/>
    </location>
</feature>
<dbReference type="InterPro" id="IPR000719">
    <property type="entry name" value="Prot_kinase_dom"/>
</dbReference>
<feature type="compositionally biased region" description="Low complexity" evidence="5">
    <location>
        <begin position="354"/>
        <end position="374"/>
    </location>
</feature>
<evidence type="ECO:0000259" key="6">
    <source>
        <dbReference type="PROSITE" id="PS50011"/>
    </source>
</evidence>
<protein>
    <submittedName>
        <fullName evidence="8">Serine threonine protein kinase</fullName>
    </submittedName>
</protein>
<accession>A0A0M0JKW3</accession>
<feature type="region of interest" description="Disordered" evidence="5">
    <location>
        <begin position="335"/>
        <end position="445"/>
    </location>
</feature>
<dbReference type="SMART" id="SM00332">
    <property type="entry name" value="PP2Cc"/>
    <property type="match status" value="1"/>
</dbReference>
<evidence type="ECO:0000256" key="4">
    <source>
        <dbReference type="PROSITE-ProRule" id="PRU10141"/>
    </source>
</evidence>
<dbReference type="InterPro" id="IPR011009">
    <property type="entry name" value="Kinase-like_dom_sf"/>
</dbReference>
<dbReference type="InterPro" id="IPR001932">
    <property type="entry name" value="PPM-type_phosphatase-like_dom"/>
</dbReference>
<evidence type="ECO:0000313" key="9">
    <source>
        <dbReference type="Proteomes" id="UP000037460"/>
    </source>
</evidence>
<evidence type="ECO:0000256" key="2">
    <source>
        <dbReference type="ARBA" id="ARBA00022741"/>
    </source>
</evidence>
<dbReference type="SMART" id="SM00220">
    <property type="entry name" value="S_TKc"/>
    <property type="match status" value="1"/>
</dbReference>
<dbReference type="InterPro" id="IPR036457">
    <property type="entry name" value="PPM-type-like_dom_sf"/>
</dbReference>
<dbReference type="GO" id="GO:0004674">
    <property type="term" value="F:protein serine/threonine kinase activity"/>
    <property type="evidence" value="ECO:0007669"/>
    <property type="project" value="UniProtKB-KW"/>
</dbReference>
<dbReference type="GO" id="GO:0005524">
    <property type="term" value="F:ATP binding"/>
    <property type="evidence" value="ECO:0007669"/>
    <property type="project" value="UniProtKB-UniRule"/>
</dbReference>
<reference evidence="9" key="1">
    <citation type="journal article" date="2015" name="PLoS Genet.">
        <title>Genome Sequence and Transcriptome Analyses of Chrysochromulina tobin: Metabolic Tools for Enhanced Algal Fitness in the Prominent Order Prymnesiales (Haptophyceae).</title>
        <authorList>
            <person name="Hovde B.T."/>
            <person name="Deodato C.R."/>
            <person name="Hunsperger H.M."/>
            <person name="Ryken S.A."/>
            <person name="Yost W."/>
            <person name="Jha R.K."/>
            <person name="Patterson J."/>
            <person name="Monnat R.J. Jr."/>
            <person name="Barlow S.B."/>
            <person name="Starkenburg S.R."/>
            <person name="Cattolico R.A."/>
        </authorList>
    </citation>
    <scope>NUCLEOTIDE SEQUENCE</scope>
    <source>
        <strain evidence="9">CCMP291</strain>
    </source>
</reference>
<dbReference type="Proteomes" id="UP000037460">
    <property type="component" value="Unassembled WGS sequence"/>
</dbReference>
<dbReference type="InterPro" id="IPR001245">
    <property type="entry name" value="Ser-Thr/Tyr_kinase_cat_dom"/>
</dbReference>
<dbReference type="InterPro" id="IPR017441">
    <property type="entry name" value="Protein_kinase_ATP_BS"/>
</dbReference>
<organism evidence="8 9">
    <name type="scientific">Chrysochromulina tobinii</name>
    <dbReference type="NCBI Taxonomy" id="1460289"/>
    <lineage>
        <taxon>Eukaryota</taxon>
        <taxon>Haptista</taxon>
        <taxon>Haptophyta</taxon>
        <taxon>Prymnesiophyceae</taxon>
        <taxon>Prymnesiales</taxon>
        <taxon>Chrysochromulinaceae</taxon>
        <taxon>Chrysochromulina</taxon>
    </lineage>
</organism>
<comment type="caution">
    <text evidence="8">The sequence shown here is derived from an EMBL/GenBank/DDBJ whole genome shotgun (WGS) entry which is preliminary data.</text>
</comment>
<evidence type="ECO:0000259" key="7">
    <source>
        <dbReference type="PROSITE" id="PS51746"/>
    </source>
</evidence>
<gene>
    <name evidence="8" type="ORF">Ctob_003796</name>
</gene>
<sequence length="1016" mass="107945">MLTNNIGARSPSAAHLEGLAAGVSAVFAAEVQTACATKQREGRAKDRTACREAFIGGEPCVFGMVAEGLGSTQVVDWVHVNALPTFVHFAGHDPSATSMLRAGQQTFAALHQEALRMVPETGRSGCTLTLCAINRTRSELTTINIGACAAVLFARDRVTRLTDDHRIQVNAQEQERLKASDILVSRAQDELGAPVGALRAWPGGLLCARALGRVGPAFVLPRPSCSSIVIPQEFIRCDVLICSDGVWDELLVSAVHAIALSCPSATSAAQLVVSSAAAQHKSYDQRGYGQPRDDSSCVVLRVLRGKLDHSPRSPRSVGGSPRVLAGMASASWGWWRGGGPDDAKNKRTKHTDITPTASTMSTTPSMSTPGMLTPAVFESSWKGGSPLEGNSGAGSDDLSNGSNHSNHSAFYSDGVPDEGAHHDASLAAPQARSIKGRSSLASPEGVSLVPTNLIEGSSSREAAHTALLRQADAGASVSSLLSSMSAQTRQHYSMATLPADRAEHARLLAALRGRSGKTPALSASYATLPPLHVGAPLDRCGVRIALRPHRQALGAITSVLAELGILISFAATFSTTSDEELHVYTTSLMCDAVAAQLRVRLAAVLALAPDAVAIQAAADAHPPVPQTAPETAPEEVASAMPQALAPPRLAGSQKPITGLTSEDLCSMYSEFAPLDGLEVHRMLGEGSSSQVWQGTWQGAFGPEPVVLKVLRRKSPEETFLKEVHVWRQLSHPCVCALLGVCLHEQCPAIVLEHQSCGSLYDLLHTTPRFSVTGEMGDHSRMGAAHGVTTGAEAMETEAPNAAGRWGGSGARAEIVPEILPETPARLAAEAALSARLVAEVALALAYLHSRGVMHRDVKTCNVLLDAQRHAKLSDFGVATYLVPGATDDERFCCAEYTAETGTYRQMAPEVILHKPYNHKCDVYSYGMLLWETLHRRLPFESATPLQAAFAVAMQLARPPIELRDELQPYAPIITACWDVEPAERPEMEQIVELAAEMVHVLEARHAQILAHADVAC</sequence>
<evidence type="ECO:0000256" key="1">
    <source>
        <dbReference type="ARBA" id="ARBA00022527"/>
    </source>
</evidence>
<keyword evidence="8" id="KW-0418">Kinase</keyword>
<dbReference type="SUPFAM" id="SSF81606">
    <property type="entry name" value="PP2C-like"/>
    <property type="match status" value="1"/>
</dbReference>
<keyword evidence="8" id="KW-0808">Transferase</keyword>
<keyword evidence="3 4" id="KW-0067">ATP-binding</keyword>
<dbReference type="OrthoDB" id="4062651at2759"/>
<dbReference type="PROSITE" id="PS51746">
    <property type="entry name" value="PPM_2"/>
    <property type="match status" value="1"/>
</dbReference>
<evidence type="ECO:0000313" key="8">
    <source>
        <dbReference type="EMBL" id="KOO27219.1"/>
    </source>
</evidence>
<keyword evidence="9" id="KW-1185">Reference proteome</keyword>
<keyword evidence="1" id="KW-0723">Serine/threonine-protein kinase</keyword>
<feature type="domain" description="PPM-type phosphatase" evidence="7">
    <location>
        <begin position="61"/>
        <end position="302"/>
    </location>
</feature>
<dbReference type="PROSITE" id="PS00107">
    <property type="entry name" value="PROTEIN_KINASE_ATP"/>
    <property type="match status" value="1"/>
</dbReference>
<dbReference type="PANTHER" id="PTHR44329">
    <property type="entry name" value="SERINE/THREONINE-PROTEIN KINASE TNNI3K-RELATED"/>
    <property type="match status" value="1"/>
</dbReference>
<dbReference type="CDD" id="cd00143">
    <property type="entry name" value="PP2Cc"/>
    <property type="match status" value="1"/>
</dbReference>